<dbReference type="AlphaFoldDB" id="T1K8A9"/>
<keyword evidence="2" id="KW-1185">Reference proteome</keyword>
<evidence type="ECO:0008006" key="3">
    <source>
        <dbReference type="Google" id="ProtNLM"/>
    </source>
</evidence>
<evidence type="ECO:0000313" key="2">
    <source>
        <dbReference type="Proteomes" id="UP000015104"/>
    </source>
</evidence>
<proteinExistence type="predicted"/>
<dbReference type="InterPro" id="IPR036047">
    <property type="entry name" value="F-box-like_dom_sf"/>
</dbReference>
<dbReference type="HOGENOM" id="CLU_029073_1_0_1"/>
<dbReference type="SUPFAM" id="SSF52047">
    <property type="entry name" value="RNI-like"/>
    <property type="match status" value="1"/>
</dbReference>
<reference evidence="2" key="1">
    <citation type="submission" date="2011-08" db="EMBL/GenBank/DDBJ databases">
        <authorList>
            <person name="Rombauts S."/>
        </authorList>
    </citation>
    <scope>NUCLEOTIDE SEQUENCE</scope>
    <source>
        <strain evidence="2">London</strain>
    </source>
</reference>
<reference evidence="1" key="2">
    <citation type="submission" date="2015-06" db="UniProtKB">
        <authorList>
            <consortium name="EnsemblMetazoa"/>
        </authorList>
    </citation>
    <scope>IDENTIFICATION</scope>
</reference>
<organism evidence="1 2">
    <name type="scientific">Tetranychus urticae</name>
    <name type="common">Two-spotted spider mite</name>
    <dbReference type="NCBI Taxonomy" id="32264"/>
    <lineage>
        <taxon>Eukaryota</taxon>
        <taxon>Metazoa</taxon>
        <taxon>Ecdysozoa</taxon>
        <taxon>Arthropoda</taxon>
        <taxon>Chelicerata</taxon>
        <taxon>Arachnida</taxon>
        <taxon>Acari</taxon>
        <taxon>Acariformes</taxon>
        <taxon>Trombidiformes</taxon>
        <taxon>Prostigmata</taxon>
        <taxon>Eleutherengona</taxon>
        <taxon>Raphignathae</taxon>
        <taxon>Tetranychoidea</taxon>
        <taxon>Tetranychidae</taxon>
        <taxon>Tetranychus</taxon>
    </lineage>
</organism>
<dbReference type="Gene3D" id="3.80.10.10">
    <property type="entry name" value="Ribonuclease Inhibitor"/>
    <property type="match status" value="1"/>
</dbReference>
<dbReference type="EMBL" id="CAEY01001873">
    <property type="status" value="NOT_ANNOTATED_CDS"/>
    <property type="molecule type" value="Genomic_DNA"/>
</dbReference>
<name>T1K8A9_TETUR</name>
<protein>
    <recommendedName>
        <fullName evidence="3">F-box domain-containing protein</fullName>
    </recommendedName>
</protein>
<sequence>MHIDQLPDDCFLYIFNLFNKFGTLMNCAAVSERWKYLVLERLNNVKYLTSEPTFSIKIHYKGIVFLSVPLTEIKTRDCFWQINLSIFLKILDVGGTLDVDFISKLPIKGLCLLNLFHDSIVQNTFDIPSVEMLAAPNCYDFFTNDVQGPKLKQLFISHCNISKFSSYAKHFPNLKRLHIANFPWCAEGDQFYTGPVLEKLEILEMIFHATAEPDSEPHQYYGFSLADHCPALKSAFHYIQTGKDFYVNSGIKNNFLEDLVIEFEEDHDWSVLRRILSKYPNLKNLAIRGGGAISDENIPELLELLPRIILIEIMVFEKVTKKSNEYIDWYCRRNNRSISFYNYYLLRYQNRAEILAKKWPHLSSKHVRIGRGFDFMKYCFLVQYTELPMLLDPC</sequence>
<accession>T1K8A9</accession>
<dbReference type="EnsemblMetazoa" id="tetur07g00670.1">
    <property type="protein sequence ID" value="tetur07g00670.1"/>
    <property type="gene ID" value="tetur07g00670"/>
</dbReference>
<dbReference type="Proteomes" id="UP000015104">
    <property type="component" value="Unassembled WGS sequence"/>
</dbReference>
<evidence type="ECO:0000313" key="1">
    <source>
        <dbReference type="EnsemblMetazoa" id="tetur07g00670.1"/>
    </source>
</evidence>
<dbReference type="SUPFAM" id="SSF81383">
    <property type="entry name" value="F-box domain"/>
    <property type="match status" value="1"/>
</dbReference>
<dbReference type="InterPro" id="IPR032675">
    <property type="entry name" value="LRR_dom_sf"/>
</dbReference>